<feature type="region of interest" description="Disordered" evidence="2">
    <location>
        <begin position="1"/>
        <end position="133"/>
    </location>
</feature>
<dbReference type="Proteomes" id="UP001219933">
    <property type="component" value="Chromosome 3"/>
</dbReference>
<evidence type="ECO:0000256" key="1">
    <source>
        <dbReference type="ARBA" id="ARBA00006795"/>
    </source>
</evidence>
<reference evidence="5" key="1">
    <citation type="submission" date="2023-03" db="EMBL/GenBank/DDBJ databases">
        <title>Mating type loci evolution in Malassezia.</title>
        <authorList>
            <person name="Coelho M.A."/>
        </authorList>
    </citation>
    <scope>NUCLEOTIDE SEQUENCE</scope>
    <source>
        <strain evidence="5">CBS 11721</strain>
    </source>
</reference>
<dbReference type="PANTHER" id="PTHR12072">
    <property type="entry name" value="CWF19, CELL CYCLE CONTROL PROTEIN"/>
    <property type="match status" value="1"/>
</dbReference>
<name>A0AAF0JBL6_9BASI</name>
<feature type="domain" description="Cwf19-like C-terminal" evidence="4">
    <location>
        <begin position="384"/>
        <end position="505"/>
    </location>
</feature>
<accession>A0AAF0JBL6</accession>
<evidence type="ECO:0000313" key="6">
    <source>
        <dbReference type="Proteomes" id="UP001219933"/>
    </source>
</evidence>
<dbReference type="AlphaFoldDB" id="A0AAF0JBL6"/>
<feature type="compositionally biased region" description="Basic and acidic residues" evidence="2">
    <location>
        <begin position="1"/>
        <end position="21"/>
    </location>
</feature>
<gene>
    <name evidence="5" type="primary">cwf19</name>
    <name evidence="5" type="ORF">MCUN1_002270</name>
</gene>
<dbReference type="Gene3D" id="3.30.428.10">
    <property type="entry name" value="HIT-like"/>
    <property type="match status" value="1"/>
</dbReference>
<feature type="compositionally biased region" description="Basic residues" evidence="2">
    <location>
        <begin position="22"/>
        <end position="45"/>
    </location>
</feature>
<comment type="similarity">
    <text evidence="1">Belongs to the CWF19 family.</text>
</comment>
<proteinExistence type="inferred from homology"/>
<dbReference type="InterPro" id="IPR036265">
    <property type="entry name" value="HIT-like_sf"/>
</dbReference>
<feature type="compositionally biased region" description="Basic and acidic residues" evidence="2">
    <location>
        <begin position="56"/>
        <end position="85"/>
    </location>
</feature>
<dbReference type="EMBL" id="CP119879">
    <property type="protein sequence ID" value="WFD35416.1"/>
    <property type="molecule type" value="Genomic_DNA"/>
</dbReference>
<sequence>MSADERRVREERSDSGRSESRSHRHRAHHSSSHHSHSRHGHRSHRDYHGSSSTHGHHSESRSSRRPEHRDERKESAEKAPLERDAWMLGGDDFSSLGAARPPKRAQPETDTSRHIIPSAVPPPREPRAPGAPGFQWRMTKLRRVFEMAEASGRPVEEVALERYATLDAFRDACAERDAVQGTHRAGSSEFKRPNTQTTELMPQQVSASRPVVPSVIGAKPMSLSELNKFEARVLRAELAHKPEAAALRAELENEKRRVHGDEENARVEIVPVIDAAGRVYDIGGSNAAQAEQATHKRRSTMQQIRAEEARDNAQVSLEDLVREERFSAGRRDQKDSDAIVASQIAADAGFQNDLDYMDDEAARFARKRIKTDALKRQFAVDDFAKTKHALDTCPFCWQDDGATPPRTAIISSGTAAYLAYPHTEPLTAGHVWIVPIQHHTSSLDVDEDGWTEIRNFMKCLMRKAAAENCAMVFFETVLSLREQKHTFIEAVPVPSDVFDEIPAYFNVALSEVESEWADHAKIIKFSESRPFQRSMVSRLPYFMVQWDYKGQRGYGHVIESRDDEVSLTSSARRGGYEEPTYDDGDHVGGGAFPRWFAQEILGNLLDLPPNRWRVPDRVRDANRRVEQYRRAWDAYDWTHLINT</sequence>
<dbReference type="Pfam" id="PF04676">
    <property type="entry name" value="CwfJ_C_2"/>
    <property type="match status" value="1"/>
</dbReference>
<dbReference type="GO" id="GO:0071014">
    <property type="term" value="C:post-mRNA release spliceosomal complex"/>
    <property type="evidence" value="ECO:0007669"/>
    <property type="project" value="TreeGrafter"/>
</dbReference>
<protein>
    <submittedName>
        <fullName evidence="5">Pre-mRNA-splicing factor cwf19</fullName>
    </submittedName>
</protein>
<evidence type="ECO:0000259" key="4">
    <source>
        <dbReference type="Pfam" id="PF04677"/>
    </source>
</evidence>
<keyword evidence="6" id="KW-1185">Reference proteome</keyword>
<evidence type="ECO:0000313" key="5">
    <source>
        <dbReference type="EMBL" id="WFD35416.1"/>
    </source>
</evidence>
<organism evidence="5 6">
    <name type="scientific">Malassezia cuniculi</name>
    <dbReference type="NCBI Taxonomy" id="948313"/>
    <lineage>
        <taxon>Eukaryota</taxon>
        <taxon>Fungi</taxon>
        <taxon>Dikarya</taxon>
        <taxon>Basidiomycota</taxon>
        <taxon>Ustilaginomycotina</taxon>
        <taxon>Malasseziomycetes</taxon>
        <taxon>Malasseziales</taxon>
        <taxon>Malasseziaceae</taxon>
        <taxon>Malassezia</taxon>
    </lineage>
</organism>
<evidence type="ECO:0000256" key="2">
    <source>
        <dbReference type="SAM" id="MobiDB-lite"/>
    </source>
</evidence>
<evidence type="ECO:0000259" key="3">
    <source>
        <dbReference type="Pfam" id="PF04676"/>
    </source>
</evidence>
<feature type="region of interest" description="Disordered" evidence="2">
    <location>
        <begin position="180"/>
        <end position="206"/>
    </location>
</feature>
<dbReference type="InterPro" id="IPR006767">
    <property type="entry name" value="Cwf19-like_C_dom-2"/>
</dbReference>
<dbReference type="InterPro" id="IPR006768">
    <property type="entry name" value="Cwf19-like_C_dom-1"/>
</dbReference>
<dbReference type="GO" id="GO:0000398">
    <property type="term" value="P:mRNA splicing, via spliceosome"/>
    <property type="evidence" value="ECO:0007669"/>
    <property type="project" value="TreeGrafter"/>
</dbReference>
<feature type="compositionally biased region" description="Polar residues" evidence="2">
    <location>
        <begin position="193"/>
        <end position="206"/>
    </location>
</feature>
<dbReference type="Pfam" id="PF04677">
    <property type="entry name" value="CwfJ_C_1"/>
    <property type="match status" value="1"/>
</dbReference>
<dbReference type="PANTHER" id="PTHR12072:SF5">
    <property type="entry name" value="CWF19-LIKE PROTEIN 2"/>
    <property type="match status" value="1"/>
</dbReference>
<dbReference type="SUPFAM" id="SSF54197">
    <property type="entry name" value="HIT-like"/>
    <property type="match status" value="1"/>
</dbReference>
<feature type="domain" description="Cwf19-like protein C-terminal" evidence="3">
    <location>
        <begin position="515"/>
        <end position="638"/>
    </location>
</feature>
<dbReference type="InterPro" id="IPR040194">
    <property type="entry name" value="Cwf19-like"/>
</dbReference>